<reference evidence="13 14" key="1">
    <citation type="submission" date="2017-05" db="EMBL/GenBank/DDBJ databases">
        <authorList>
            <person name="Varghese N."/>
            <person name="Submissions S."/>
        </authorList>
    </citation>
    <scope>NUCLEOTIDE SEQUENCE [LARGE SCALE GENOMIC DNA]</scope>
    <source>
        <strain evidence="13 14">DSM 27040</strain>
    </source>
</reference>
<evidence type="ECO:0000256" key="6">
    <source>
        <dbReference type="ARBA" id="ARBA00023002"/>
    </source>
</evidence>
<evidence type="ECO:0000256" key="11">
    <source>
        <dbReference type="ARBA" id="ARBA00049728"/>
    </source>
</evidence>
<feature type="domain" description="Dihydroorotate dehydrogenase catalytic" evidence="12">
    <location>
        <begin position="4"/>
        <end position="287"/>
    </location>
</feature>
<dbReference type="GO" id="GO:0006212">
    <property type="term" value="P:uracil catabolic process"/>
    <property type="evidence" value="ECO:0007669"/>
    <property type="project" value="TreeGrafter"/>
</dbReference>
<dbReference type="PANTHER" id="PTHR43073">
    <property type="entry name" value="DIHYDROPYRIMIDINE DEHYDROGENASE [NADP(+)]"/>
    <property type="match status" value="1"/>
</dbReference>
<comment type="subunit">
    <text evidence="10">Heterotetramer of 2 PreA and 2 PreT subunits.</text>
</comment>
<accession>A0A521DQ60</accession>
<dbReference type="SUPFAM" id="SSF51395">
    <property type="entry name" value="FMN-linked oxidoreductases"/>
    <property type="match status" value="1"/>
</dbReference>
<evidence type="ECO:0000256" key="7">
    <source>
        <dbReference type="ARBA" id="ARBA00047685"/>
    </source>
</evidence>
<dbReference type="InterPro" id="IPR005720">
    <property type="entry name" value="Dihydroorotate_DH_cat"/>
</dbReference>
<keyword evidence="3" id="KW-0285">Flavoprotein</keyword>
<evidence type="ECO:0000256" key="1">
    <source>
        <dbReference type="ARBA" id="ARBA00001917"/>
    </source>
</evidence>
<dbReference type="GO" id="GO:0044205">
    <property type="term" value="P:'de novo' UMP biosynthetic process"/>
    <property type="evidence" value="ECO:0007669"/>
    <property type="project" value="UniProtKB-UniPathway"/>
</dbReference>
<dbReference type="PIRSF" id="PIRSF000164">
    <property type="entry name" value="DHO_oxidase"/>
    <property type="match status" value="1"/>
</dbReference>
<dbReference type="EMBL" id="FXTB01000006">
    <property type="protein sequence ID" value="SMO73251.1"/>
    <property type="molecule type" value="Genomic_DNA"/>
</dbReference>
<dbReference type="InterPro" id="IPR013785">
    <property type="entry name" value="Aldolase_TIM"/>
</dbReference>
<dbReference type="GO" id="GO:0005737">
    <property type="term" value="C:cytoplasm"/>
    <property type="evidence" value="ECO:0007669"/>
    <property type="project" value="InterPro"/>
</dbReference>
<organism evidence="13 14">
    <name type="scientific">Saccharicrinis carchari</name>
    <dbReference type="NCBI Taxonomy" id="1168039"/>
    <lineage>
        <taxon>Bacteria</taxon>
        <taxon>Pseudomonadati</taxon>
        <taxon>Bacteroidota</taxon>
        <taxon>Bacteroidia</taxon>
        <taxon>Marinilabiliales</taxon>
        <taxon>Marinilabiliaceae</taxon>
        <taxon>Saccharicrinis</taxon>
    </lineage>
</organism>
<name>A0A521DQ60_SACCC</name>
<keyword evidence="14" id="KW-1185">Reference proteome</keyword>
<dbReference type="GO" id="GO:0004152">
    <property type="term" value="F:dihydroorotate dehydrogenase activity"/>
    <property type="evidence" value="ECO:0007669"/>
    <property type="project" value="InterPro"/>
</dbReference>
<comment type="cofactor">
    <cofactor evidence="1">
        <name>FMN</name>
        <dbReference type="ChEBI" id="CHEBI:58210"/>
    </cofactor>
</comment>
<dbReference type="InterPro" id="IPR012135">
    <property type="entry name" value="Dihydroorotate_DH_1_2"/>
</dbReference>
<dbReference type="GO" id="GO:0006210">
    <property type="term" value="P:thymine catabolic process"/>
    <property type="evidence" value="ECO:0007669"/>
    <property type="project" value="TreeGrafter"/>
</dbReference>
<comment type="catalytic activity">
    <reaction evidence="7">
        <text>5,6-dihydrothymine + NAD(+) = thymine + NADH + H(+)</text>
        <dbReference type="Rhea" id="RHEA:28791"/>
        <dbReference type="ChEBI" id="CHEBI:15378"/>
        <dbReference type="ChEBI" id="CHEBI:17821"/>
        <dbReference type="ChEBI" id="CHEBI:27468"/>
        <dbReference type="ChEBI" id="CHEBI:57540"/>
        <dbReference type="ChEBI" id="CHEBI:57945"/>
        <dbReference type="EC" id="1.3.1.1"/>
    </reaction>
</comment>
<evidence type="ECO:0000256" key="10">
    <source>
        <dbReference type="ARBA" id="ARBA00049714"/>
    </source>
</evidence>
<evidence type="ECO:0000313" key="13">
    <source>
        <dbReference type="EMBL" id="SMO73251.1"/>
    </source>
</evidence>
<dbReference type="Pfam" id="PF01180">
    <property type="entry name" value="DHO_dh"/>
    <property type="match status" value="1"/>
</dbReference>
<evidence type="ECO:0000256" key="5">
    <source>
        <dbReference type="ARBA" id="ARBA00022975"/>
    </source>
</evidence>
<dbReference type="Proteomes" id="UP000319040">
    <property type="component" value="Unassembled WGS sequence"/>
</dbReference>
<dbReference type="GO" id="GO:0002058">
    <property type="term" value="F:uracil binding"/>
    <property type="evidence" value="ECO:0007669"/>
    <property type="project" value="TreeGrafter"/>
</dbReference>
<gene>
    <name evidence="13" type="ORF">SAMN06265379_10661</name>
</gene>
<comment type="function">
    <text evidence="9">Involved in pyrimidine base degradation. Catalyzes physiologically the reduction of uracil to 5,6-dihydrouracil (DHU) by using NADH as a specific cosubstrate. It also catalyzes the reverse reaction and the reduction of thymine to 5,6-dihydrothymine (DHT).</text>
</comment>
<sequence length="328" mass="36401">MTKLNTSYLGLTLKNPIIVGSSGLTNSIDKIQKLVDAGAGAVVLKSLFEEQINHDINKQIQGGHGLDYPEAMDYIAGYTKNNSVGEYLQLIADAKSKFNIPIIASINCFSTHEWLSFAKQIEKAGADAIELNVHVVNTDKYTDAIAIEELYYSVAENLNKALHIPFAIKMGDNFANIVGVVNKLYAQGAKGVVLFNRFFQPDIDINELKLGSASVFSTPADIRRTLRWVAIVSDKVKQIDVSASTGNHDGEAVIKQLLAGATTVQVCSAIYQKGPKVISDMLNELSYWMEAKGFKDIEDFRGMMSYRKIKDPVMYERAQFMRYFSNME</sequence>
<evidence type="ECO:0000256" key="9">
    <source>
        <dbReference type="ARBA" id="ARBA00049578"/>
    </source>
</evidence>
<dbReference type="NCBIfam" id="NF005741">
    <property type="entry name" value="PRK07565.1"/>
    <property type="match status" value="1"/>
</dbReference>
<dbReference type="OrthoDB" id="9794954at2"/>
<dbReference type="RefSeq" id="WP_142533772.1">
    <property type="nucleotide sequence ID" value="NZ_FXTB01000006.1"/>
</dbReference>
<keyword evidence="6" id="KW-0560">Oxidoreductase</keyword>
<evidence type="ECO:0000256" key="8">
    <source>
        <dbReference type="ARBA" id="ARBA00048792"/>
    </source>
</evidence>
<dbReference type="UniPathway" id="UPA00070"/>
<dbReference type="GO" id="GO:0004159">
    <property type="term" value="F:dihydropyrimidine dehydrogenase (NAD+) activity"/>
    <property type="evidence" value="ECO:0007669"/>
    <property type="project" value="UniProtKB-EC"/>
</dbReference>
<evidence type="ECO:0000256" key="3">
    <source>
        <dbReference type="ARBA" id="ARBA00022630"/>
    </source>
</evidence>
<comment type="pathway">
    <text evidence="2">Pyrimidine metabolism; UMP biosynthesis via de novo pathway.</text>
</comment>
<dbReference type="PANTHER" id="PTHR43073:SF2">
    <property type="entry name" value="DIHYDROPYRIMIDINE DEHYDROGENASE [NADP(+)]"/>
    <property type="match status" value="1"/>
</dbReference>
<protein>
    <recommendedName>
        <fullName evidence="11">dihydrouracil dehydrogenase (NAD(+))</fullName>
        <ecNumber evidence="11">1.3.1.1</ecNumber>
    </recommendedName>
</protein>
<evidence type="ECO:0000256" key="4">
    <source>
        <dbReference type="ARBA" id="ARBA00022643"/>
    </source>
</evidence>
<dbReference type="Gene3D" id="3.20.20.70">
    <property type="entry name" value="Aldolase class I"/>
    <property type="match status" value="1"/>
</dbReference>
<dbReference type="EC" id="1.3.1.1" evidence="11"/>
<dbReference type="GO" id="GO:0050661">
    <property type="term" value="F:NADP binding"/>
    <property type="evidence" value="ECO:0007669"/>
    <property type="project" value="TreeGrafter"/>
</dbReference>
<dbReference type="AlphaFoldDB" id="A0A521DQ60"/>
<keyword evidence="5" id="KW-0665">Pyrimidine biosynthesis</keyword>
<evidence type="ECO:0000313" key="14">
    <source>
        <dbReference type="Proteomes" id="UP000319040"/>
    </source>
</evidence>
<proteinExistence type="predicted"/>
<comment type="catalytic activity">
    <reaction evidence="8">
        <text>5,6-dihydrouracil + NAD(+) = uracil + NADH + H(+)</text>
        <dbReference type="Rhea" id="RHEA:20189"/>
        <dbReference type="ChEBI" id="CHEBI:15378"/>
        <dbReference type="ChEBI" id="CHEBI:15901"/>
        <dbReference type="ChEBI" id="CHEBI:17568"/>
        <dbReference type="ChEBI" id="CHEBI:57540"/>
        <dbReference type="ChEBI" id="CHEBI:57945"/>
        <dbReference type="EC" id="1.3.1.1"/>
    </reaction>
</comment>
<evidence type="ECO:0000256" key="2">
    <source>
        <dbReference type="ARBA" id="ARBA00004725"/>
    </source>
</evidence>
<keyword evidence="4" id="KW-0288">FMN</keyword>
<evidence type="ECO:0000259" key="12">
    <source>
        <dbReference type="Pfam" id="PF01180"/>
    </source>
</evidence>